<protein>
    <submittedName>
        <fullName evidence="4">Uncharacterized protein</fullName>
    </submittedName>
</protein>
<evidence type="ECO:0000256" key="1">
    <source>
        <dbReference type="SAM" id="MobiDB-lite"/>
    </source>
</evidence>
<comment type="caution">
    <text evidence="4">The sequence shown here is derived from an EMBL/GenBank/DDBJ whole genome shotgun (WGS) entry which is preliminary data.</text>
</comment>
<evidence type="ECO:0000313" key="5">
    <source>
        <dbReference type="Proteomes" id="UP001168972"/>
    </source>
</evidence>
<accession>A0AA39FGG1</accession>
<keyword evidence="2" id="KW-1133">Transmembrane helix</keyword>
<gene>
    <name evidence="4" type="ORF">PV327_002885</name>
</gene>
<proteinExistence type="predicted"/>
<keyword evidence="2" id="KW-0812">Transmembrane</keyword>
<reference evidence="4" key="2">
    <citation type="submission" date="2023-03" db="EMBL/GenBank/DDBJ databases">
        <authorList>
            <person name="Inwood S.N."/>
            <person name="Skelly J.G."/>
            <person name="Guhlin J."/>
            <person name="Harrop T.W.R."/>
            <person name="Goldson S.G."/>
            <person name="Dearden P.K."/>
        </authorList>
    </citation>
    <scope>NUCLEOTIDE SEQUENCE</scope>
    <source>
        <strain evidence="4">Lincoln</strain>
        <tissue evidence="4">Whole body</tissue>
    </source>
</reference>
<feature type="signal peptide" evidence="3">
    <location>
        <begin position="1"/>
        <end position="25"/>
    </location>
</feature>
<feature type="transmembrane region" description="Helical" evidence="2">
    <location>
        <begin position="292"/>
        <end position="315"/>
    </location>
</feature>
<evidence type="ECO:0000256" key="2">
    <source>
        <dbReference type="SAM" id="Phobius"/>
    </source>
</evidence>
<name>A0AA39FGG1_MICHY</name>
<keyword evidence="5" id="KW-1185">Reference proteome</keyword>
<feature type="region of interest" description="Disordered" evidence="1">
    <location>
        <begin position="134"/>
        <end position="153"/>
    </location>
</feature>
<feature type="chain" id="PRO_5041267012" evidence="3">
    <location>
        <begin position="26"/>
        <end position="423"/>
    </location>
</feature>
<dbReference type="AlphaFoldDB" id="A0AA39FGG1"/>
<dbReference type="Proteomes" id="UP001168972">
    <property type="component" value="Unassembled WGS sequence"/>
</dbReference>
<keyword evidence="3" id="KW-0732">Signal</keyword>
<evidence type="ECO:0000313" key="4">
    <source>
        <dbReference type="EMBL" id="KAK0169139.1"/>
    </source>
</evidence>
<organism evidence="4 5">
    <name type="scientific">Microctonus hyperodae</name>
    <name type="common">Parasitoid wasp</name>
    <dbReference type="NCBI Taxonomy" id="165561"/>
    <lineage>
        <taxon>Eukaryota</taxon>
        <taxon>Metazoa</taxon>
        <taxon>Ecdysozoa</taxon>
        <taxon>Arthropoda</taxon>
        <taxon>Hexapoda</taxon>
        <taxon>Insecta</taxon>
        <taxon>Pterygota</taxon>
        <taxon>Neoptera</taxon>
        <taxon>Endopterygota</taxon>
        <taxon>Hymenoptera</taxon>
        <taxon>Apocrita</taxon>
        <taxon>Ichneumonoidea</taxon>
        <taxon>Braconidae</taxon>
        <taxon>Euphorinae</taxon>
        <taxon>Microctonus</taxon>
    </lineage>
</organism>
<dbReference type="EMBL" id="JAQQBR010001831">
    <property type="protein sequence ID" value="KAK0169139.1"/>
    <property type="molecule type" value="Genomic_DNA"/>
</dbReference>
<sequence length="423" mass="47921">MMRVTRKLSLSTTLILLYLTGIVNALNITQGPFTNLMNDIETNSSTLKLKSKSEENNLIHLSTNINSENETEIFPNLSESRSNIKKIISPMKDSYLNALEHSHLSNDPHEGIINVDIKSILSKVIRRTHDGPVYLPHNDYGPPNVPNNPGESGKNPRIIYDMSDTTPPTQETFHPTPSFSYSLPVSQTANFNNQVSYGNRNKYNLPTKINYGILNASYGVPSKNYGLPHAPQQVYGSPHNSYLSTMQPQQGHGSSQWSGFALPDLPQLPSLPSFDFLFPFALKFNAFTIAKIILKLVIFKMIVKFIAVLCLLLFIPKLEMKKIDNHEAEEDNDEGRRLMTHHFTTEQLNNLTSMVLHSIEMYQSTNDVTFNDEEKCTSVGCQMRSFLRSNETWNDYRELFSNYINEENNIISLLGKKSPTKII</sequence>
<reference evidence="4" key="1">
    <citation type="journal article" date="2023" name="bioRxiv">
        <title>Scaffold-level genome assemblies of two parasitoid biocontrol wasps reveal the parthenogenesis mechanism and an associated novel virus.</title>
        <authorList>
            <person name="Inwood S."/>
            <person name="Skelly J."/>
            <person name="Guhlin J."/>
            <person name="Harrop T."/>
            <person name="Goldson S."/>
            <person name="Dearden P."/>
        </authorList>
    </citation>
    <scope>NUCLEOTIDE SEQUENCE</scope>
    <source>
        <strain evidence="4">Lincoln</strain>
        <tissue evidence="4">Whole body</tissue>
    </source>
</reference>
<keyword evidence="2" id="KW-0472">Membrane</keyword>
<evidence type="ECO:0000256" key="3">
    <source>
        <dbReference type="SAM" id="SignalP"/>
    </source>
</evidence>